<keyword evidence="2 4" id="KW-0238">DNA-binding</keyword>
<dbReference type="PANTHER" id="PTHR47506">
    <property type="entry name" value="TRANSCRIPTIONAL REGULATORY PROTEIN"/>
    <property type="match status" value="1"/>
</dbReference>
<protein>
    <submittedName>
        <fullName evidence="6">TetR/AcrR family transcriptional regulator</fullName>
    </submittedName>
</protein>
<dbReference type="PANTHER" id="PTHR47506:SF1">
    <property type="entry name" value="HTH-TYPE TRANSCRIPTIONAL REGULATOR YJDC"/>
    <property type="match status" value="1"/>
</dbReference>
<evidence type="ECO:0000313" key="6">
    <source>
        <dbReference type="EMBL" id="MBT2987696.1"/>
    </source>
</evidence>
<evidence type="ECO:0000256" key="4">
    <source>
        <dbReference type="PROSITE-ProRule" id="PRU00335"/>
    </source>
</evidence>
<gene>
    <name evidence="6" type="ORF">KME65_01920</name>
</gene>
<dbReference type="Gene3D" id="1.10.357.10">
    <property type="entry name" value="Tetracycline Repressor, domain 2"/>
    <property type="match status" value="1"/>
</dbReference>
<dbReference type="InterPro" id="IPR036271">
    <property type="entry name" value="Tet_transcr_reg_TetR-rel_C_sf"/>
</dbReference>
<name>A0A944M565_9GAMM</name>
<evidence type="ECO:0000256" key="3">
    <source>
        <dbReference type="ARBA" id="ARBA00023163"/>
    </source>
</evidence>
<dbReference type="Pfam" id="PF00440">
    <property type="entry name" value="TetR_N"/>
    <property type="match status" value="1"/>
</dbReference>
<evidence type="ECO:0000313" key="7">
    <source>
        <dbReference type="Proteomes" id="UP000770889"/>
    </source>
</evidence>
<dbReference type="AlphaFoldDB" id="A0A944M565"/>
<dbReference type="EMBL" id="JAHHGM010000001">
    <property type="protein sequence ID" value="MBT2987696.1"/>
    <property type="molecule type" value="Genomic_DNA"/>
</dbReference>
<feature type="DNA-binding region" description="H-T-H motif" evidence="4">
    <location>
        <begin position="28"/>
        <end position="47"/>
    </location>
</feature>
<reference evidence="6 7" key="1">
    <citation type="submission" date="2021-05" db="EMBL/GenBank/DDBJ databases">
        <title>Genetic and Functional Diversity in Clade A Lucinid endosymbionts from the Bahamas.</title>
        <authorList>
            <person name="Giani N.M."/>
            <person name="Engel A.S."/>
            <person name="Campbell B.J."/>
        </authorList>
    </citation>
    <scope>NUCLEOTIDE SEQUENCE [LARGE SCALE GENOMIC DNA]</scope>
    <source>
        <strain evidence="6">LUC16012Gg_MoonRockCtena</strain>
    </source>
</reference>
<comment type="caution">
    <text evidence="6">The sequence shown here is derived from an EMBL/GenBank/DDBJ whole genome shotgun (WGS) entry which is preliminary data.</text>
</comment>
<keyword evidence="3" id="KW-0804">Transcription</keyword>
<dbReference type="InterPro" id="IPR009057">
    <property type="entry name" value="Homeodomain-like_sf"/>
</dbReference>
<keyword evidence="1" id="KW-0805">Transcription regulation</keyword>
<dbReference type="InterPro" id="IPR001647">
    <property type="entry name" value="HTH_TetR"/>
</dbReference>
<dbReference type="SUPFAM" id="SSF46689">
    <property type="entry name" value="Homeodomain-like"/>
    <property type="match status" value="1"/>
</dbReference>
<dbReference type="SUPFAM" id="SSF48498">
    <property type="entry name" value="Tetracyclin repressor-like, C-terminal domain"/>
    <property type="match status" value="1"/>
</dbReference>
<dbReference type="InterPro" id="IPR011075">
    <property type="entry name" value="TetR_C"/>
</dbReference>
<sequence>MTQMQNTREKLIKKAFQEIYRNGFQGTRIDIVLNKTGVAKGALYHHFKDKNELGYAVVDELLTNMTIQTWIQPFENAQNPIDELIATIDNIFTKPTKQIIQTGCPLNNLAQEMSTVDEGFRKRIDKIYSLWRSSIADALTKGQSKGFVREDIESDKVATFIVASIAGCLGAGKNSRDINVLKDCGHSLINYLDSLRC</sequence>
<dbReference type="Pfam" id="PF16925">
    <property type="entry name" value="TetR_C_13"/>
    <property type="match status" value="1"/>
</dbReference>
<accession>A0A944M565</accession>
<proteinExistence type="predicted"/>
<evidence type="ECO:0000259" key="5">
    <source>
        <dbReference type="PROSITE" id="PS50977"/>
    </source>
</evidence>
<evidence type="ECO:0000256" key="1">
    <source>
        <dbReference type="ARBA" id="ARBA00023015"/>
    </source>
</evidence>
<dbReference type="PRINTS" id="PR00455">
    <property type="entry name" value="HTHTETR"/>
</dbReference>
<dbReference type="GO" id="GO:0003677">
    <property type="term" value="F:DNA binding"/>
    <property type="evidence" value="ECO:0007669"/>
    <property type="project" value="UniProtKB-UniRule"/>
</dbReference>
<organism evidence="6 7">
    <name type="scientific">Candidatus Thiodiazotropha taylori</name>
    <dbReference type="NCBI Taxonomy" id="2792791"/>
    <lineage>
        <taxon>Bacteria</taxon>
        <taxon>Pseudomonadati</taxon>
        <taxon>Pseudomonadota</taxon>
        <taxon>Gammaproteobacteria</taxon>
        <taxon>Chromatiales</taxon>
        <taxon>Sedimenticolaceae</taxon>
        <taxon>Candidatus Thiodiazotropha</taxon>
    </lineage>
</organism>
<evidence type="ECO:0000256" key="2">
    <source>
        <dbReference type="ARBA" id="ARBA00023125"/>
    </source>
</evidence>
<dbReference type="Proteomes" id="UP000770889">
    <property type="component" value="Unassembled WGS sequence"/>
</dbReference>
<feature type="domain" description="HTH tetR-type" evidence="5">
    <location>
        <begin position="5"/>
        <end position="65"/>
    </location>
</feature>
<dbReference type="PROSITE" id="PS50977">
    <property type="entry name" value="HTH_TETR_2"/>
    <property type="match status" value="1"/>
</dbReference>